<dbReference type="GO" id="GO:0031267">
    <property type="term" value="F:small GTPase binding"/>
    <property type="evidence" value="ECO:0007669"/>
    <property type="project" value="TreeGrafter"/>
</dbReference>
<sequence length="769" mass="87327">MWSSIENLKENLNRIALEIHDEDDEDEEELSIYNSDDRSDTNSASNWRISRNFTRSKTPTYHSPIANGFDSANSPEIEKYKTEIKRLKESESEIKALSVNYAALLKEKEDQVSRLNEENSSLKQSLQSSSSPSASRNMHKGSSDQSPNRQSKALANRSFGSRTNNGFSPKQDGLSNGTTFGNEKEIADLLEEKNKSLSAMQASHELQIKQLEMKLDKEHAELANMQIRLQEEQNLSSTFQQELNSLKADKDKMAAEMTKIRTELSHKVSELKQLQMELHERDNKESNEARDGLRRVIETLQKENSNLKNEKDKLEASLKANGVSSADRSNINSINEKVHPMEVFPEKEEMKRSLQNLENELKEARRGRDKAQQELKRLKQHLLEKEMEESEKMDEDSKIIEELRQNNEYQRAQILQLEKALKQAIASQEDVKTLNYNELKKSKDSIDELNKRLANCLNTMEAQNIEVLNLQTALGQYYAEIEAKVNSNLHQFSGALERLGEELVMAKEELHKLSGLLKDAYNESETLKKEKEEVLVKLSDMERRLSEGKGRISKLEQDNEKLRRAVEQSMTRLNRMSLDSDNYVDRRIVIKLLVTYFQRNHSKEVLDLMVRMLGFSDEDKQRIGMAQQGSGKGVVRGVFGLPGRLVGGILGGSSVPSTTASDQSFADLWVDFLLKENEREKSEAAEVGNGNTGDQIKGADATPAEHRSNNAGGSFVSPRPQYSPKHNLPPLAPNSRQVVLPPEQSDTEFSTVPLTPLETNYDISRLPRY</sequence>
<evidence type="ECO:0000256" key="1">
    <source>
        <dbReference type="ARBA" id="ARBA00004555"/>
    </source>
</evidence>
<dbReference type="GO" id="GO:0005794">
    <property type="term" value="C:Golgi apparatus"/>
    <property type="evidence" value="ECO:0007669"/>
    <property type="project" value="UniProtKB-SubCell"/>
</dbReference>
<feature type="compositionally biased region" description="Polar residues" evidence="5">
    <location>
        <begin position="143"/>
        <end position="180"/>
    </location>
</feature>
<evidence type="ECO:0000313" key="6">
    <source>
        <dbReference type="EMBL" id="WMV11509.1"/>
    </source>
</evidence>
<dbReference type="AlphaFoldDB" id="A0AAF0Q103"/>
<dbReference type="PANTHER" id="PTHR18921">
    <property type="entry name" value="MYOSIN HEAVY CHAIN - RELATED"/>
    <property type="match status" value="1"/>
</dbReference>
<dbReference type="PANTHER" id="PTHR18921:SF2">
    <property type="entry name" value="THYROID RECEPTOR-INTERACTING PROTEIN 11"/>
    <property type="match status" value="1"/>
</dbReference>
<feature type="region of interest" description="Disordered" evidence="5">
    <location>
        <begin position="23"/>
        <end position="73"/>
    </location>
</feature>
<dbReference type="Proteomes" id="UP001234989">
    <property type="component" value="Chromosome 1"/>
</dbReference>
<name>A0AAF0Q103_SOLVR</name>
<comment type="subcellular location">
    <subcellularLocation>
        <location evidence="1">Golgi apparatus</location>
    </subcellularLocation>
</comment>
<evidence type="ECO:0000256" key="2">
    <source>
        <dbReference type="ARBA" id="ARBA00023034"/>
    </source>
</evidence>
<evidence type="ECO:0000256" key="3">
    <source>
        <dbReference type="ARBA" id="ARBA00023054"/>
    </source>
</evidence>
<evidence type="ECO:0008006" key="8">
    <source>
        <dbReference type="Google" id="ProtNLM"/>
    </source>
</evidence>
<evidence type="ECO:0000256" key="5">
    <source>
        <dbReference type="SAM" id="MobiDB-lite"/>
    </source>
</evidence>
<dbReference type="GO" id="GO:0007030">
    <property type="term" value="P:Golgi organization"/>
    <property type="evidence" value="ECO:0007669"/>
    <property type="project" value="TreeGrafter"/>
</dbReference>
<feature type="region of interest" description="Disordered" evidence="5">
    <location>
        <begin position="115"/>
        <end position="180"/>
    </location>
</feature>
<reference evidence="6" key="1">
    <citation type="submission" date="2023-08" db="EMBL/GenBank/DDBJ databases">
        <title>A de novo genome assembly of Solanum verrucosum Schlechtendal, a Mexican diploid species geographically isolated from the other diploid A-genome species in potato relatives.</title>
        <authorList>
            <person name="Hosaka K."/>
        </authorList>
    </citation>
    <scope>NUCLEOTIDE SEQUENCE</scope>
    <source>
        <tissue evidence="6">Young leaves</tissue>
    </source>
</reference>
<organism evidence="6 7">
    <name type="scientific">Solanum verrucosum</name>
    <dbReference type="NCBI Taxonomy" id="315347"/>
    <lineage>
        <taxon>Eukaryota</taxon>
        <taxon>Viridiplantae</taxon>
        <taxon>Streptophyta</taxon>
        <taxon>Embryophyta</taxon>
        <taxon>Tracheophyta</taxon>
        <taxon>Spermatophyta</taxon>
        <taxon>Magnoliopsida</taxon>
        <taxon>eudicotyledons</taxon>
        <taxon>Gunneridae</taxon>
        <taxon>Pentapetalae</taxon>
        <taxon>asterids</taxon>
        <taxon>lamiids</taxon>
        <taxon>Solanales</taxon>
        <taxon>Solanaceae</taxon>
        <taxon>Solanoideae</taxon>
        <taxon>Solaneae</taxon>
        <taxon>Solanum</taxon>
    </lineage>
</organism>
<evidence type="ECO:0000313" key="7">
    <source>
        <dbReference type="Proteomes" id="UP001234989"/>
    </source>
</evidence>
<feature type="compositionally biased region" description="Polar residues" evidence="5">
    <location>
        <begin position="41"/>
        <end position="61"/>
    </location>
</feature>
<feature type="region of interest" description="Disordered" evidence="5">
    <location>
        <begin position="681"/>
        <end position="753"/>
    </location>
</feature>
<feature type="coiled-coil region" evidence="4">
    <location>
        <begin position="201"/>
        <end position="320"/>
    </location>
</feature>
<keyword evidence="3 4" id="KW-0175">Coiled coil</keyword>
<keyword evidence="2" id="KW-0333">Golgi apparatus</keyword>
<gene>
    <name evidence="6" type="ORF">MTR67_004894</name>
</gene>
<proteinExistence type="predicted"/>
<keyword evidence="7" id="KW-1185">Reference proteome</keyword>
<feature type="coiled-coil region" evidence="4">
    <location>
        <begin position="347"/>
        <end position="466"/>
    </location>
</feature>
<accession>A0AAF0Q103</accession>
<dbReference type="GO" id="GO:0006888">
    <property type="term" value="P:endoplasmic reticulum to Golgi vesicle-mediated transport"/>
    <property type="evidence" value="ECO:0007669"/>
    <property type="project" value="TreeGrafter"/>
</dbReference>
<feature type="coiled-coil region" evidence="4">
    <location>
        <begin position="496"/>
        <end position="572"/>
    </location>
</feature>
<evidence type="ECO:0000256" key="4">
    <source>
        <dbReference type="SAM" id="Coils"/>
    </source>
</evidence>
<feature type="compositionally biased region" description="Low complexity" evidence="5">
    <location>
        <begin position="121"/>
        <end position="135"/>
    </location>
</feature>
<protein>
    <recommendedName>
        <fullName evidence="8">Golgin candidate 4</fullName>
    </recommendedName>
</protein>
<dbReference type="EMBL" id="CP133612">
    <property type="protein sequence ID" value="WMV11509.1"/>
    <property type="molecule type" value="Genomic_DNA"/>
</dbReference>